<dbReference type="PANTHER" id="PTHR10000:SF8">
    <property type="entry name" value="HAD SUPERFAMILY HYDROLASE-LIKE, TYPE 3"/>
    <property type="match status" value="1"/>
</dbReference>
<gene>
    <name evidence="1" type="ORF">C1706_02510</name>
</gene>
<accession>A0A4Q2EJ61</accession>
<reference evidence="1 2" key="1">
    <citation type="submission" date="2018-01" db="EMBL/GenBank/DDBJ databases">
        <title>Lactibacter flavus gen. nov., sp. nov., a novel bacterium of the family Propionibacteriaceae isolated from raw milk and dairy products.</title>
        <authorList>
            <person name="Wenning M."/>
            <person name="Breitenwieser F."/>
            <person name="Huptas C."/>
            <person name="von Neubeck M."/>
            <person name="Busse H.-J."/>
            <person name="Scherer S."/>
        </authorList>
    </citation>
    <scope>NUCLEOTIDE SEQUENCE [LARGE SCALE GENOMIC DNA]</scope>
    <source>
        <strain evidence="1 2">VG341</strain>
    </source>
</reference>
<dbReference type="Gene3D" id="3.40.50.1000">
    <property type="entry name" value="HAD superfamily/HAD-like"/>
    <property type="match status" value="1"/>
</dbReference>
<dbReference type="OrthoDB" id="3180855at2"/>
<evidence type="ECO:0000313" key="1">
    <source>
        <dbReference type="EMBL" id="RXW33637.1"/>
    </source>
</evidence>
<dbReference type="Pfam" id="PF08282">
    <property type="entry name" value="Hydrolase_3"/>
    <property type="match status" value="1"/>
</dbReference>
<dbReference type="Proteomes" id="UP000290624">
    <property type="component" value="Unassembled WGS sequence"/>
</dbReference>
<proteinExistence type="predicted"/>
<dbReference type="GO" id="GO:0000287">
    <property type="term" value="F:magnesium ion binding"/>
    <property type="evidence" value="ECO:0007669"/>
    <property type="project" value="TreeGrafter"/>
</dbReference>
<dbReference type="GO" id="GO:0016791">
    <property type="term" value="F:phosphatase activity"/>
    <property type="evidence" value="ECO:0007669"/>
    <property type="project" value="TreeGrafter"/>
</dbReference>
<dbReference type="SUPFAM" id="SSF56784">
    <property type="entry name" value="HAD-like"/>
    <property type="match status" value="1"/>
</dbReference>
<dbReference type="AlphaFoldDB" id="A0A4Q2EJ61"/>
<dbReference type="EMBL" id="PPCV01000001">
    <property type="protein sequence ID" value="RXW33637.1"/>
    <property type="molecule type" value="Genomic_DNA"/>
</dbReference>
<comment type="caution">
    <text evidence="1">The sequence shown here is derived from an EMBL/GenBank/DDBJ whole genome shotgun (WGS) entry which is preliminary data.</text>
</comment>
<protein>
    <submittedName>
        <fullName evidence="1">Hydrolase</fullName>
    </submittedName>
</protein>
<dbReference type="InterPro" id="IPR023214">
    <property type="entry name" value="HAD_sf"/>
</dbReference>
<dbReference type="PANTHER" id="PTHR10000">
    <property type="entry name" value="PHOSPHOSERINE PHOSPHATASE"/>
    <property type="match status" value="1"/>
</dbReference>
<name>A0A4Q2EJ61_9ACTN</name>
<dbReference type="RefSeq" id="WP_129457606.1">
    <property type="nucleotide sequence ID" value="NZ_PPCV01000001.1"/>
</dbReference>
<keyword evidence="2" id="KW-1185">Reference proteome</keyword>
<evidence type="ECO:0000313" key="2">
    <source>
        <dbReference type="Proteomes" id="UP000290624"/>
    </source>
</evidence>
<dbReference type="Gene3D" id="3.30.1240.10">
    <property type="match status" value="1"/>
</dbReference>
<dbReference type="GO" id="GO:0005829">
    <property type="term" value="C:cytosol"/>
    <property type="evidence" value="ECO:0007669"/>
    <property type="project" value="TreeGrafter"/>
</dbReference>
<dbReference type="InterPro" id="IPR036412">
    <property type="entry name" value="HAD-like_sf"/>
</dbReference>
<sequence length="279" mass="28933">MTAVRLIVTDLDGTLLGPDGQISEADADALLEASRRGVHLVVATGRPARWLGCLKPLAAAHPHVIVSNGAAVMDLTSGALTQVQAIPGDVVASVVARLRAARPDVLFGSEHGDGFHCEPTWPLREFDPSGVLVTDPRLPTRAAWDGLATGASPIVKLVATAEDLPIDAFTELVASLVGDRVTVTHSSPSDSRGMVEISAAGVTKATTLALVCDRLGVDPCAVAAFGDMPNDEAMLEFAGRGFAMGNAHPLLRSRFRVAPSNREGGVGVTVRALLAELAS</sequence>
<keyword evidence="1" id="KW-0378">Hydrolase</keyword>
<organism evidence="1 2">
    <name type="scientific">Propioniciclava flava</name>
    <dbReference type="NCBI Taxonomy" id="2072026"/>
    <lineage>
        <taxon>Bacteria</taxon>
        <taxon>Bacillati</taxon>
        <taxon>Actinomycetota</taxon>
        <taxon>Actinomycetes</taxon>
        <taxon>Propionibacteriales</taxon>
        <taxon>Propionibacteriaceae</taxon>
        <taxon>Propioniciclava</taxon>
    </lineage>
</organism>